<reference evidence="1" key="1">
    <citation type="journal article" date="2014" name="Front. Microbiol.">
        <title>High frequency of phylogenetically diverse reductive dehalogenase-homologous genes in deep subseafloor sedimentary metagenomes.</title>
        <authorList>
            <person name="Kawai M."/>
            <person name="Futagami T."/>
            <person name="Toyoda A."/>
            <person name="Takaki Y."/>
            <person name="Nishi S."/>
            <person name="Hori S."/>
            <person name="Arai W."/>
            <person name="Tsubouchi T."/>
            <person name="Morono Y."/>
            <person name="Uchiyama I."/>
            <person name="Ito T."/>
            <person name="Fujiyama A."/>
            <person name="Inagaki F."/>
            <person name="Takami H."/>
        </authorList>
    </citation>
    <scope>NUCLEOTIDE SEQUENCE</scope>
    <source>
        <strain evidence="1">Expedition CK06-06</strain>
    </source>
</reference>
<feature type="non-terminal residue" evidence="1">
    <location>
        <position position="1"/>
    </location>
</feature>
<evidence type="ECO:0000313" key="1">
    <source>
        <dbReference type="EMBL" id="GAG07403.1"/>
    </source>
</evidence>
<sequence>IKPREKKVTVDGFGDVLIKTCPNLVLSARLVSYADPQTGMVLPEEQAKSSSHMLIDQVCQLNGEPMFTDDDFDTLAAADPDALGPLSDAVLAFNAEHQKKTPAKG</sequence>
<name>X0V4G0_9ZZZZ</name>
<accession>X0V4G0</accession>
<protein>
    <recommendedName>
        <fullName evidence="2">Phage tail protein</fullName>
    </recommendedName>
</protein>
<organism evidence="1">
    <name type="scientific">marine sediment metagenome</name>
    <dbReference type="NCBI Taxonomy" id="412755"/>
    <lineage>
        <taxon>unclassified sequences</taxon>
        <taxon>metagenomes</taxon>
        <taxon>ecological metagenomes</taxon>
    </lineage>
</organism>
<proteinExistence type="predicted"/>
<comment type="caution">
    <text evidence="1">The sequence shown here is derived from an EMBL/GenBank/DDBJ whole genome shotgun (WGS) entry which is preliminary data.</text>
</comment>
<gene>
    <name evidence="1" type="ORF">S01H1_36798</name>
</gene>
<evidence type="ECO:0008006" key="2">
    <source>
        <dbReference type="Google" id="ProtNLM"/>
    </source>
</evidence>
<dbReference type="AlphaFoldDB" id="X0V4G0"/>
<dbReference type="EMBL" id="BARS01023083">
    <property type="protein sequence ID" value="GAG07403.1"/>
    <property type="molecule type" value="Genomic_DNA"/>
</dbReference>